<evidence type="ECO:0000256" key="1">
    <source>
        <dbReference type="ARBA" id="ARBA00024339"/>
    </source>
</evidence>
<dbReference type="Pfam" id="PF03676">
    <property type="entry name" value="PHAF1"/>
    <property type="match status" value="3"/>
</dbReference>
<evidence type="ECO:0000313" key="4">
    <source>
        <dbReference type="Proteomes" id="UP001642482"/>
    </source>
</evidence>
<reference evidence="3 4" key="1">
    <citation type="submission" date="2024-01" db="EMBL/GenBank/DDBJ databases">
        <authorList>
            <person name="Allen C."/>
            <person name="Tagirdzhanova G."/>
        </authorList>
    </citation>
    <scope>NUCLEOTIDE SEQUENCE [LARGE SCALE GENOMIC DNA]</scope>
</reference>
<dbReference type="InterPro" id="IPR005373">
    <property type="entry name" value="PHAF1"/>
</dbReference>
<sequence>MSLFTAQLHPGRALGFLVLGASLHDILTRLKAEPQRFPKLDLTYSPNNPIRDPVILTLPANGIRLRFDGPEQRLRLIEVLDFSKNHIFFKEQNKDRDLVKPSSAETGAGGGGGSGGGAAGTVAGPTFRHIYSRFLGPTYNGEFVPGEGNSINGTYVLSYPGVAFTFPMARSAYMPDKDVMSLLSTPSNLAAISMAVFSGDSWAQARDNLWTEVLPAIKSFAPLAKGKDVAPDEVSLINIHGGGKLQLFRRWASSTKTSDSDPSAAAQATSSPSSSFWIMLGETTPQELVAELGPPDAIYRKSDQRMYIHKIRTASSSRTRANGAGDPLQHHRHQSHSNSRRQDDPLTDTDQSSIPTASSDDDDDDETIEDAFLTGNVSSECFFNYFYLGFDVFVSTPTTPSRPPPSQTNESGGGVEGEGGRGNSVSEPPLRTEAPDRLVATKLVLHGNVPGSYPFNRHRRCRWSVAYLAPAKINAETPFPQIEEQLHREWRSIYASDEEARQRQRGMVLNRGWGDSPGSSIELLGGWEESQRVASQGGGGAGVEGACGSTLRGVRGTEDSTTTLYGFPGLVFEVLRNGFVSALTVF</sequence>
<feature type="compositionally biased region" description="Basic residues" evidence="2">
    <location>
        <begin position="330"/>
        <end position="339"/>
    </location>
</feature>
<proteinExistence type="inferred from homology"/>
<gene>
    <name evidence="3" type="ORF">SEUCBS140593_010126</name>
</gene>
<dbReference type="Proteomes" id="UP001642482">
    <property type="component" value="Unassembled WGS sequence"/>
</dbReference>
<comment type="similarity">
    <text evidence="1">Belongs to the PHAF1 family.</text>
</comment>
<dbReference type="PANTHER" id="PTHR13465:SF2">
    <property type="entry name" value="PHAGOSOME ASSEMBLY FACTOR 1"/>
    <property type="match status" value="1"/>
</dbReference>
<organism evidence="3 4">
    <name type="scientific">Sporothrix eucalyptigena</name>
    <dbReference type="NCBI Taxonomy" id="1812306"/>
    <lineage>
        <taxon>Eukaryota</taxon>
        <taxon>Fungi</taxon>
        <taxon>Dikarya</taxon>
        <taxon>Ascomycota</taxon>
        <taxon>Pezizomycotina</taxon>
        <taxon>Sordariomycetes</taxon>
        <taxon>Sordariomycetidae</taxon>
        <taxon>Ophiostomatales</taxon>
        <taxon>Ophiostomataceae</taxon>
        <taxon>Sporothrix</taxon>
    </lineage>
</organism>
<accession>A0ABP0D0C7</accession>
<feature type="region of interest" description="Disordered" evidence="2">
    <location>
        <begin position="311"/>
        <end position="367"/>
    </location>
</feature>
<keyword evidence="4" id="KW-1185">Reference proteome</keyword>
<dbReference type="PANTHER" id="PTHR13465">
    <property type="entry name" value="UPF0183 PROTEIN"/>
    <property type="match status" value="1"/>
</dbReference>
<comment type="caution">
    <text evidence="3">The sequence shown here is derived from an EMBL/GenBank/DDBJ whole genome shotgun (WGS) entry which is preliminary data.</text>
</comment>
<evidence type="ECO:0000313" key="3">
    <source>
        <dbReference type="EMBL" id="CAK7237788.1"/>
    </source>
</evidence>
<feature type="compositionally biased region" description="Gly residues" evidence="2">
    <location>
        <begin position="107"/>
        <end position="119"/>
    </location>
</feature>
<name>A0ABP0D0C7_9PEZI</name>
<feature type="compositionally biased region" description="Gly residues" evidence="2">
    <location>
        <begin position="411"/>
        <end position="422"/>
    </location>
</feature>
<feature type="region of interest" description="Disordered" evidence="2">
    <location>
        <begin position="98"/>
        <end position="119"/>
    </location>
</feature>
<evidence type="ECO:0000256" key="2">
    <source>
        <dbReference type="SAM" id="MobiDB-lite"/>
    </source>
</evidence>
<feature type="region of interest" description="Disordered" evidence="2">
    <location>
        <begin position="398"/>
        <end position="431"/>
    </location>
</feature>
<dbReference type="InterPro" id="IPR039156">
    <property type="entry name" value="PHAF1/BROMI"/>
</dbReference>
<dbReference type="EMBL" id="CAWUHD010000192">
    <property type="protein sequence ID" value="CAK7237788.1"/>
    <property type="molecule type" value="Genomic_DNA"/>
</dbReference>
<protein>
    <submittedName>
        <fullName evidence="3">Uncharacterized protein</fullName>
    </submittedName>
</protein>